<evidence type="ECO:0000313" key="2">
    <source>
        <dbReference type="Proteomes" id="UP000805193"/>
    </source>
</evidence>
<proteinExistence type="predicted"/>
<reference evidence="1 2" key="1">
    <citation type="journal article" date="2020" name="Cell">
        <title>Large-Scale Comparative Analyses of Tick Genomes Elucidate Their Genetic Diversity and Vector Capacities.</title>
        <authorList>
            <consortium name="Tick Genome and Microbiome Consortium (TIGMIC)"/>
            <person name="Jia N."/>
            <person name="Wang J."/>
            <person name="Shi W."/>
            <person name="Du L."/>
            <person name="Sun Y."/>
            <person name="Zhan W."/>
            <person name="Jiang J.F."/>
            <person name="Wang Q."/>
            <person name="Zhang B."/>
            <person name="Ji P."/>
            <person name="Bell-Sakyi L."/>
            <person name="Cui X.M."/>
            <person name="Yuan T.T."/>
            <person name="Jiang B.G."/>
            <person name="Yang W.F."/>
            <person name="Lam T.T."/>
            <person name="Chang Q.C."/>
            <person name="Ding S.J."/>
            <person name="Wang X.J."/>
            <person name="Zhu J.G."/>
            <person name="Ruan X.D."/>
            <person name="Zhao L."/>
            <person name="Wei J.T."/>
            <person name="Ye R.Z."/>
            <person name="Que T.C."/>
            <person name="Du C.H."/>
            <person name="Zhou Y.H."/>
            <person name="Cheng J.X."/>
            <person name="Dai P.F."/>
            <person name="Guo W.B."/>
            <person name="Han X.H."/>
            <person name="Huang E.J."/>
            <person name="Li L.F."/>
            <person name="Wei W."/>
            <person name="Gao Y.C."/>
            <person name="Liu J.Z."/>
            <person name="Shao H.Z."/>
            <person name="Wang X."/>
            <person name="Wang C.C."/>
            <person name="Yang T.C."/>
            <person name="Huo Q.B."/>
            <person name="Li W."/>
            <person name="Chen H.Y."/>
            <person name="Chen S.E."/>
            <person name="Zhou L.G."/>
            <person name="Ni X.B."/>
            <person name="Tian J.H."/>
            <person name="Sheng Y."/>
            <person name="Liu T."/>
            <person name="Pan Y.S."/>
            <person name="Xia L.Y."/>
            <person name="Li J."/>
            <person name="Zhao F."/>
            <person name="Cao W.C."/>
        </authorList>
    </citation>
    <scope>NUCLEOTIDE SEQUENCE [LARGE SCALE GENOMIC DNA]</scope>
    <source>
        <strain evidence="1">Iper-2018</strain>
    </source>
</reference>
<gene>
    <name evidence="1" type="ORF">HPB47_001745</name>
</gene>
<sequence>MFRKALRYSPKMENGNLPVCRRLAESGAREAWKRNVGRAGWTPSDGTVLCSDHFTADSVDCQKFRSAFGMPAMMPRLKQDAMPTLFGICRAPPTTPRDEERRETDQRPPGTASKYLQVALKPWSREAKVQTLPRGGVHT</sequence>
<feature type="non-terminal residue" evidence="1">
    <location>
        <position position="139"/>
    </location>
</feature>
<keyword evidence="2" id="KW-1185">Reference proteome</keyword>
<comment type="caution">
    <text evidence="1">The sequence shown here is derived from an EMBL/GenBank/DDBJ whole genome shotgun (WGS) entry which is preliminary data.</text>
</comment>
<name>A0AC60PNJ2_IXOPE</name>
<protein>
    <submittedName>
        <fullName evidence="1">Uncharacterized protein</fullName>
    </submittedName>
</protein>
<dbReference type="Proteomes" id="UP000805193">
    <property type="component" value="Unassembled WGS sequence"/>
</dbReference>
<organism evidence="1 2">
    <name type="scientific">Ixodes persulcatus</name>
    <name type="common">Taiga tick</name>
    <dbReference type="NCBI Taxonomy" id="34615"/>
    <lineage>
        <taxon>Eukaryota</taxon>
        <taxon>Metazoa</taxon>
        <taxon>Ecdysozoa</taxon>
        <taxon>Arthropoda</taxon>
        <taxon>Chelicerata</taxon>
        <taxon>Arachnida</taxon>
        <taxon>Acari</taxon>
        <taxon>Parasitiformes</taxon>
        <taxon>Ixodida</taxon>
        <taxon>Ixodoidea</taxon>
        <taxon>Ixodidae</taxon>
        <taxon>Ixodinae</taxon>
        <taxon>Ixodes</taxon>
    </lineage>
</organism>
<evidence type="ECO:0000313" key="1">
    <source>
        <dbReference type="EMBL" id="KAG0422435.1"/>
    </source>
</evidence>
<accession>A0AC60PNJ2</accession>
<dbReference type="EMBL" id="JABSTQ010010231">
    <property type="protein sequence ID" value="KAG0422435.1"/>
    <property type="molecule type" value="Genomic_DNA"/>
</dbReference>